<evidence type="ECO:0000313" key="2">
    <source>
        <dbReference type="Proteomes" id="UP000298493"/>
    </source>
</evidence>
<keyword evidence="1" id="KW-0808">Transferase</keyword>
<dbReference type="GO" id="GO:0004674">
    <property type="term" value="F:protein serine/threonine kinase activity"/>
    <property type="evidence" value="ECO:0007669"/>
    <property type="project" value="UniProtKB-KW"/>
</dbReference>
<dbReference type="STRING" id="86259.A0A4Z1P681"/>
<keyword evidence="1" id="KW-0723">Serine/threonine-protein kinase</keyword>
<name>A0A4Z1P681_9PEZI</name>
<proteinExistence type="predicted"/>
<accession>A0A4Z1P681</accession>
<evidence type="ECO:0000313" key="1">
    <source>
        <dbReference type="EMBL" id="TID20000.1"/>
    </source>
</evidence>
<keyword evidence="2" id="KW-1185">Reference proteome</keyword>
<comment type="caution">
    <text evidence="1">The sequence shown here is derived from an EMBL/GenBank/DDBJ whole genome shotgun (WGS) entry which is preliminary data.</text>
</comment>
<gene>
    <name evidence="1" type="ORF">E6O75_ATG07460</name>
</gene>
<keyword evidence="1" id="KW-0418">Kinase</keyword>
<reference evidence="1 2" key="1">
    <citation type="submission" date="2019-04" db="EMBL/GenBank/DDBJ databases">
        <title>High contiguity whole genome sequence and gene annotation resource for two Venturia nashicola isolates.</title>
        <authorList>
            <person name="Prokchorchik M."/>
            <person name="Won K."/>
            <person name="Lee Y."/>
            <person name="Choi E.D."/>
            <person name="Segonzac C."/>
            <person name="Sohn K.H."/>
        </authorList>
    </citation>
    <scope>NUCLEOTIDE SEQUENCE [LARGE SCALE GENOMIC DNA]</scope>
    <source>
        <strain evidence="1 2">PRI2</strain>
    </source>
</reference>
<dbReference type="AlphaFoldDB" id="A0A4Z1P681"/>
<dbReference type="EMBL" id="SNSC02000011">
    <property type="protein sequence ID" value="TID20000.1"/>
    <property type="molecule type" value="Genomic_DNA"/>
</dbReference>
<dbReference type="Proteomes" id="UP000298493">
    <property type="component" value="Unassembled WGS sequence"/>
</dbReference>
<organism evidence="1 2">
    <name type="scientific">Venturia nashicola</name>
    <dbReference type="NCBI Taxonomy" id="86259"/>
    <lineage>
        <taxon>Eukaryota</taxon>
        <taxon>Fungi</taxon>
        <taxon>Dikarya</taxon>
        <taxon>Ascomycota</taxon>
        <taxon>Pezizomycotina</taxon>
        <taxon>Dothideomycetes</taxon>
        <taxon>Pleosporomycetidae</taxon>
        <taxon>Venturiales</taxon>
        <taxon>Venturiaceae</taxon>
        <taxon>Venturia</taxon>
    </lineage>
</organism>
<protein>
    <submittedName>
        <fullName evidence="1">Serine/threonine protein kinase</fullName>
    </submittedName>
</protein>
<sequence length="156" mass="18195">MYLQVAAQNDKISRANVTQRREDFEHLCSCLDFENLQVLDDTVTELLIKRKNDSTPPYYQEDDIVVPEISLPLMPKASIIQSPLVYSFTYEKTRFACISRRLIVPPVSRLWNIRGLLQYVNCVPVSMRYASQVVIPDLMFSKKWIGRFTIQETVQF</sequence>